<feature type="domain" description="Lipoyl-binding" evidence="3">
    <location>
        <begin position="46"/>
        <end position="122"/>
    </location>
</feature>
<dbReference type="SUPFAM" id="SSF51230">
    <property type="entry name" value="Single hybrid motif"/>
    <property type="match status" value="1"/>
</dbReference>
<dbReference type="EMBL" id="CP058559">
    <property type="protein sequence ID" value="QNO13903.1"/>
    <property type="molecule type" value="Genomic_DNA"/>
</dbReference>
<dbReference type="CDD" id="cd06850">
    <property type="entry name" value="biotinyl_domain"/>
    <property type="match status" value="1"/>
</dbReference>
<accession>A0A7G9W5E1</accession>
<dbReference type="RefSeq" id="WP_213167567.1">
    <property type="nucleotide sequence ID" value="NZ_CP058559.1"/>
</dbReference>
<dbReference type="AlphaFoldDB" id="A0A7G9W5E1"/>
<evidence type="ECO:0000313" key="4">
    <source>
        <dbReference type="EMBL" id="QNO13903.1"/>
    </source>
</evidence>
<keyword evidence="1" id="KW-0092">Biotin</keyword>
<evidence type="ECO:0000259" key="3">
    <source>
        <dbReference type="PROSITE" id="PS50968"/>
    </source>
</evidence>
<dbReference type="InterPro" id="IPR011053">
    <property type="entry name" value="Single_hybrid_motif"/>
</dbReference>
<dbReference type="InterPro" id="IPR000089">
    <property type="entry name" value="Biotin_lipoyl"/>
</dbReference>
<gene>
    <name evidence="4" type="ORF">HYG86_03530</name>
</gene>
<keyword evidence="5" id="KW-1185">Reference proteome</keyword>
<sequence>MKRYKVKVNSKEYIVEIEEMDEAVVESQHQEKPMLSESPVTESNNHSEVDTSKNIVTAPMAGNILKVEFKPQDKVNKGDVLFILEAMKMENEITANVNKTIKKVLVQEGDIVKTKQPLLEFEE</sequence>
<dbReference type="PANTHER" id="PTHR45266">
    <property type="entry name" value="OXALOACETATE DECARBOXYLASE ALPHA CHAIN"/>
    <property type="match status" value="1"/>
</dbReference>
<name>A0A7G9W5E1_ALKCA</name>
<proteinExistence type="predicted"/>
<dbReference type="PANTHER" id="PTHR45266:SF3">
    <property type="entry name" value="OXALOACETATE DECARBOXYLASE ALPHA CHAIN"/>
    <property type="match status" value="1"/>
</dbReference>
<dbReference type="Pfam" id="PF00364">
    <property type="entry name" value="Biotin_lipoyl"/>
    <property type="match status" value="1"/>
</dbReference>
<reference evidence="4 5" key="1">
    <citation type="submission" date="2020-07" db="EMBL/GenBank/DDBJ databases">
        <title>Alkalicella. sp. LB2 genome.</title>
        <authorList>
            <person name="Postec A."/>
            <person name="Quemeneur M."/>
        </authorList>
    </citation>
    <scope>NUCLEOTIDE SEQUENCE [LARGE SCALE GENOMIC DNA]</scope>
    <source>
        <strain evidence="4 5">LB2</strain>
    </source>
</reference>
<evidence type="ECO:0000313" key="5">
    <source>
        <dbReference type="Proteomes" id="UP000516160"/>
    </source>
</evidence>
<dbReference type="PROSITE" id="PS00188">
    <property type="entry name" value="BIOTIN"/>
    <property type="match status" value="1"/>
</dbReference>
<dbReference type="Gene3D" id="2.40.50.100">
    <property type="match status" value="1"/>
</dbReference>
<dbReference type="FunFam" id="2.40.50.100:FF:000003">
    <property type="entry name" value="Acetyl-CoA carboxylase biotin carboxyl carrier protein"/>
    <property type="match status" value="1"/>
</dbReference>
<evidence type="ECO:0000256" key="2">
    <source>
        <dbReference type="SAM" id="MobiDB-lite"/>
    </source>
</evidence>
<dbReference type="InterPro" id="IPR001882">
    <property type="entry name" value="Biotin_BS"/>
</dbReference>
<protein>
    <submittedName>
        <fullName evidence="4">Acetyl-CoA carboxylase biotin carboxyl carrier protein subunit</fullName>
    </submittedName>
</protein>
<dbReference type="PROSITE" id="PS50968">
    <property type="entry name" value="BIOTINYL_LIPOYL"/>
    <property type="match status" value="1"/>
</dbReference>
<dbReference type="Proteomes" id="UP000516160">
    <property type="component" value="Chromosome"/>
</dbReference>
<organism evidence="4 5">
    <name type="scientific">Alkalicella caledoniensis</name>
    <dbReference type="NCBI Taxonomy" id="2731377"/>
    <lineage>
        <taxon>Bacteria</taxon>
        <taxon>Bacillati</taxon>
        <taxon>Bacillota</taxon>
        <taxon>Clostridia</taxon>
        <taxon>Eubacteriales</taxon>
        <taxon>Proteinivoracaceae</taxon>
        <taxon>Alkalicella</taxon>
    </lineage>
</organism>
<feature type="region of interest" description="Disordered" evidence="2">
    <location>
        <begin position="25"/>
        <end position="55"/>
    </location>
</feature>
<dbReference type="KEGG" id="acae:HYG86_03530"/>
<dbReference type="InterPro" id="IPR050709">
    <property type="entry name" value="Biotin_Carboxyl_Carrier/Decarb"/>
</dbReference>
<evidence type="ECO:0000256" key="1">
    <source>
        <dbReference type="ARBA" id="ARBA00023267"/>
    </source>
</evidence>